<accession>A0ABR7CKF4</accession>
<dbReference type="SUPFAM" id="SSF51703">
    <property type="entry name" value="Cobalamin (vitamin B12)-dependent enzymes"/>
    <property type="match status" value="1"/>
</dbReference>
<evidence type="ECO:0000256" key="1">
    <source>
        <dbReference type="ARBA" id="ARBA00001922"/>
    </source>
</evidence>
<evidence type="ECO:0000259" key="6">
    <source>
        <dbReference type="Pfam" id="PF01642"/>
    </source>
</evidence>
<dbReference type="Pfam" id="PF01642">
    <property type="entry name" value="MM_CoA_mutase"/>
    <property type="match status" value="2"/>
</dbReference>
<keyword evidence="5" id="KW-0170">Cobalt</keyword>
<organism evidence="7 8">
    <name type="scientific">Alistipes hominis</name>
    <dbReference type="NCBI Taxonomy" id="2763015"/>
    <lineage>
        <taxon>Bacteria</taxon>
        <taxon>Pseudomonadati</taxon>
        <taxon>Bacteroidota</taxon>
        <taxon>Bacteroidia</taxon>
        <taxon>Bacteroidales</taxon>
        <taxon>Rikenellaceae</taxon>
        <taxon>Alistipes</taxon>
    </lineage>
</organism>
<feature type="domain" description="Methylmalonyl-CoA mutase alpha/beta chain catalytic" evidence="6">
    <location>
        <begin position="120"/>
        <end position="451"/>
    </location>
</feature>
<dbReference type="InterPro" id="IPR016176">
    <property type="entry name" value="Cbl-dep_enz_cat"/>
</dbReference>
<proteinExistence type="inferred from homology"/>
<gene>
    <name evidence="7" type="ORF">H8S08_03775</name>
</gene>
<dbReference type="SUPFAM" id="SSF52242">
    <property type="entry name" value="Cobalamin (vitamin B12)-binding domain"/>
    <property type="match status" value="1"/>
</dbReference>
<dbReference type="EMBL" id="JACOOK010000002">
    <property type="protein sequence ID" value="MBC5616138.1"/>
    <property type="molecule type" value="Genomic_DNA"/>
</dbReference>
<evidence type="ECO:0000313" key="8">
    <source>
        <dbReference type="Proteomes" id="UP000636891"/>
    </source>
</evidence>
<dbReference type="RefSeq" id="WP_101571758.1">
    <property type="nucleotide sequence ID" value="NZ_JACOOK010000002.1"/>
</dbReference>
<dbReference type="InterPro" id="IPR006099">
    <property type="entry name" value="MeMalonylCoA_mutase_a/b_cat"/>
</dbReference>
<feature type="domain" description="Methylmalonyl-CoA mutase alpha/beta chain catalytic" evidence="6">
    <location>
        <begin position="41"/>
        <end position="110"/>
    </location>
</feature>
<evidence type="ECO:0000256" key="4">
    <source>
        <dbReference type="ARBA" id="ARBA00023235"/>
    </source>
</evidence>
<dbReference type="Gene3D" id="3.20.20.240">
    <property type="entry name" value="Methylmalonyl-CoA mutase"/>
    <property type="match status" value="1"/>
</dbReference>
<keyword evidence="4" id="KW-0413">Isomerase</keyword>
<evidence type="ECO:0000256" key="3">
    <source>
        <dbReference type="ARBA" id="ARBA00022628"/>
    </source>
</evidence>
<protein>
    <submittedName>
        <fullName evidence="7">Acyl-CoA mutase large subunit family protein</fullName>
    </submittedName>
</protein>
<dbReference type="PANTHER" id="PTHR48101">
    <property type="entry name" value="METHYLMALONYL-COA MUTASE, MITOCHONDRIAL-RELATED"/>
    <property type="match status" value="1"/>
</dbReference>
<dbReference type="PANTHER" id="PTHR48101:SF1">
    <property type="entry name" value="METHYLMALONYL-COA MUTASE, LARGE SUBUNIT"/>
    <property type="match status" value="1"/>
</dbReference>
<evidence type="ECO:0000313" key="7">
    <source>
        <dbReference type="EMBL" id="MBC5616138.1"/>
    </source>
</evidence>
<evidence type="ECO:0000256" key="5">
    <source>
        <dbReference type="ARBA" id="ARBA00023285"/>
    </source>
</evidence>
<dbReference type="CDD" id="cd03677">
    <property type="entry name" value="MM_CoA_mutase_beta"/>
    <property type="match status" value="1"/>
</dbReference>
<dbReference type="Proteomes" id="UP000636891">
    <property type="component" value="Unassembled WGS sequence"/>
</dbReference>
<sequence>MANKEQKLFAEFPPVSTEQWESVIAVDLKGADYEKKLVWRTAEGFNVRPYYRAENLDGIKYLGSQCGEFPYVRGTGKDNNWRIVQTIEVGCPKEANAQATVLLTKGVESIGFVIGDKEFSAADLDTLLSGISVKNTELVFSGCATKKVAGLFIDKMDKEGVDPETVRASFVLDPIVKKLTLKGTMACKNGQCKGFENLASLISKGAAYKRIRFVNVSGEIFHNSGSTIVQELAFTLAAGHEYVVKLMEQGLSVDQVAPALRFSMAISSNYFMEIAKFRAARLLWANIMAPYNPSRGCASKMKVHAVTSKWNMTVYDPYVNMLRGTTEAMSAAVSGVHSIEVLPFDTPYEKPTDFSARIARNVQLLLKEESHFNQVCDAAGGSYYIENLTNSIAEQAWNLFRQVEEKGGYIAAFEAGFIQDQVEASAAKKNSNIATRRETLLGTNQFPNFNEVADEAITEDVVTGKSTCKCGCASQAADGVRPLKPYRGAMAFEQMRLKVDRSGKQPKAFMLTCGALAFARARAQFSCNFFACAGIRVQDNTYFKSVEEGVKAALEAKAEIVVICAADDDYATLAPEAFKLLGDKAIFVVAGAPACKEELEAQGIKNFISVRNNVLETLQYYLKELGI</sequence>
<keyword evidence="8" id="KW-1185">Reference proteome</keyword>
<dbReference type="Gene3D" id="3.40.50.280">
    <property type="entry name" value="Cobalamin-binding domain"/>
    <property type="match status" value="1"/>
</dbReference>
<keyword evidence="3" id="KW-0846">Cobalamin</keyword>
<comment type="cofactor">
    <cofactor evidence="1">
        <name>adenosylcob(III)alamin</name>
        <dbReference type="ChEBI" id="CHEBI:18408"/>
    </cofactor>
</comment>
<dbReference type="InterPro" id="IPR036724">
    <property type="entry name" value="Cobalamin-bd_sf"/>
</dbReference>
<name>A0ABR7CKF4_9BACT</name>
<reference evidence="7 8" key="1">
    <citation type="submission" date="2020-08" db="EMBL/GenBank/DDBJ databases">
        <title>Genome public.</title>
        <authorList>
            <person name="Liu C."/>
            <person name="Sun Q."/>
        </authorList>
    </citation>
    <scope>NUCLEOTIDE SEQUENCE [LARGE SCALE GENOMIC DNA]</scope>
    <source>
        <strain evidence="7 8">New-7</strain>
    </source>
</reference>
<evidence type="ECO:0000256" key="2">
    <source>
        <dbReference type="ARBA" id="ARBA00008465"/>
    </source>
</evidence>
<comment type="similarity">
    <text evidence="2">Belongs to the methylmalonyl-CoA mutase family.</text>
</comment>
<comment type="caution">
    <text evidence="7">The sequence shown here is derived from an EMBL/GenBank/DDBJ whole genome shotgun (WGS) entry which is preliminary data.</text>
</comment>